<dbReference type="Gene3D" id="3.30.1150.10">
    <property type="match status" value="1"/>
</dbReference>
<feature type="region of interest" description="Disordered" evidence="1">
    <location>
        <begin position="86"/>
        <end position="194"/>
    </location>
</feature>
<name>A0A1G4VMF9_9FLAO</name>
<protein>
    <submittedName>
        <fullName evidence="3">Protein TonB, links inner and outer membranes</fullName>
    </submittedName>
</protein>
<dbReference type="eggNOG" id="COG0810">
    <property type="taxonomic scope" value="Bacteria"/>
</dbReference>
<evidence type="ECO:0000256" key="1">
    <source>
        <dbReference type="SAM" id="MobiDB-lite"/>
    </source>
</evidence>
<sequence>MVLLETKHQKRSFTITTILFVLMFLWFFLYILKDDPNVPEVFEGGEIAINFGTSNVGQGEVQPMEPIKTSPQQQAAEPVKSVAQNITTQTNTKAPVIKTADTKSNTTTEVKPKVAPKPTPTKSTSDALSSLINGPKSDGVEGGHGDDGVPGDKGDPNGDRYSNSFYGSGTGTGSGSGTSWGLKGRKLSSGGKQVQDCNEEGRVVVQVTVNKSGNVIAAQYVKGTTNTNQCLIVPALATARKFKWHADNNAPDTQIGFIVINFKLGE</sequence>
<dbReference type="Proteomes" id="UP000182124">
    <property type="component" value="Unassembled WGS sequence"/>
</dbReference>
<feature type="compositionally biased region" description="Gly residues" evidence="1">
    <location>
        <begin position="168"/>
        <end position="178"/>
    </location>
</feature>
<reference evidence="3 4" key="1">
    <citation type="submission" date="2016-10" db="EMBL/GenBank/DDBJ databases">
        <authorList>
            <person name="de Groot N.N."/>
        </authorList>
    </citation>
    <scope>NUCLEOTIDE SEQUENCE [LARGE SCALE GENOMIC DNA]</scope>
    <source>
        <strain evidence="3 4">CGMCC 1.3801</strain>
    </source>
</reference>
<dbReference type="AlphaFoldDB" id="A0A1G4VMF9"/>
<evidence type="ECO:0000256" key="2">
    <source>
        <dbReference type="SAM" id="Phobius"/>
    </source>
</evidence>
<feature type="compositionally biased region" description="Basic and acidic residues" evidence="1">
    <location>
        <begin position="138"/>
        <end position="158"/>
    </location>
</feature>
<keyword evidence="2" id="KW-0812">Transmembrane</keyword>
<feature type="transmembrane region" description="Helical" evidence="2">
    <location>
        <begin position="12"/>
        <end position="32"/>
    </location>
</feature>
<dbReference type="EMBL" id="FMTY01000003">
    <property type="protein sequence ID" value="SCX09006.1"/>
    <property type="molecule type" value="Genomic_DNA"/>
</dbReference>
<proteinExistence type="predicted"/>
<dbReference type="RefSeq" id="WP_023577367.1">
    <property type="nucleotide sequence ID" value="NZ_CBCSBQ010000006.1"/>
</dbReference>
<keyword evidence="2" id="KW-1133">Transmembrane helix</keyword>
<organism evidence="3 4">
    <name type="scientific">Flavobacterium saliperosum</name>
    <dbReference type="NCBI Taxonomy" id="329186"/>
    <lineage>
        <taxon>Bacteria</taxon>
        <taxon>Pseudomonadati</taxon>
        <taxon>Bacteroidota</taxon>
        <taxon>Flavobacteriia</taxon>
        <taxon>Flavobacteriales</taxon>
        <taxon>Flavobacteriaceae</taxon>
        <taxon>Flavobacterium</taxon>
    </lineage>
</organism>
<evidence type="ECO:0000313" key="3">
    <source>
        <dbReference type="EMBL" id="SCX09006.1"/>
    </source>
</evidence>
<accession>A0A1G4VMF9</accession>
<gene>
    <name evidence="3" type="ORF">SAMN02927925_01305</name>
</gene>
<keyword evidence="2" id="KW-0472">Membrane</keyword>
<evidence type="ECO:0000313" key="4">
    <source>
        <dbReference type="Proteomes" id="UP000182124"/>
    </source>
</evidence>
<feature type="compositionally biased region" description="Low complexity" evidence="1">
    <location>
        <begin position="179"/>
        <end position="192"/>
    </location>
</feature>
<dbReference type="STRING" id="329186.SAMN02927925_01305"/>